<evidence type="ECO:0000256" key="1">
    <source>
        <dbReference type="SAM" id="Phobius"/>
    </source>
</evidence>
<dbReference type="AlphaFoldDB" id="A0A645G9H1"/>
<dbReference type="EMBL" id="VSSQ01070682">
    <property type="protein sequence ID" value="MPN22449.1"/>
    <property type="molecule type" value="Genomic_DNA"/>
</dbReference>
<reference evidence="2" key="1">
    <citation type="submission" date="2019-08" db="EMBL/GenBank/DDBJ databases">
        <authorList>
            <person name="Kucharzyk K."/>
            <person name="Murdoch R.W."/>
            <person name="Higgins S."/>
            <person name="Loffler F."/>
        </authorList>
    </citation>
    <scope>NUCLEOTIDE SEQUENCE</scope>
</reference>
<sequence length="93" mass="10482">MKWFTIIMLVFIIFMGFSLASGMVIYWIAGSIWAIAQTLIIELITILRKNHKKNKGKKVPVTVDGKAVEAEIIPEYIAAPTGKKKFKDKKDGK</sequence>
<name>A0A645G9H1_9ZZZZ</name>
<keyword evidence="1" id="KW-0812">Transmembrane</keyword>
<keyword evidence="1" id="KW-0472">Membrane</keyword>
<keyword evidence="1" id="KW-1133">Transmembrane helix</keyword>
<gene>
    <name evidence="2" type="primary">yidC_38</name>
    <name evidence="2" type="ORF">SDC9_169832</name>
</gene>
<proteinExistence type="predicted"/>
<comment type="caution">
    <text evidence="2">The sequence shown here is derived from an EMBL/GenBank/DDBJ whole genome shotgun (WGS) entry which is preliminary data.</text>
</comment>
<organism evidence="2">
    <name type="scientific">bioreactor metagenome</name>
    <dbReference type="NCBI Taxonomy" id="1076179"/>
    <lineage>
        <taxon>unclassified sequences</taxon>
        <taxon>metagenomes</taxon>
        <taxon>ecological metagenomes</taxon>
    </lineage>
</organism>
<accession>A0A645G9H1</accession>
<evidence type="ECO:0000313" key="2">
    <source>
        <dbReference type="EMBL" id="MPN22449.1"/>
    </source>
</evidence>
<feature type="transmembrane region" description="Helical" evidence="1">
    <location>
        <begin position="30"/>
        <end position="47"/>
    </location>
</feature>
<protein>
    <submittedName>
        <fullName evidence="2">Membrane protein insertase YidC</fullName>
    </submittedName>
</protein>